<evidence type="ECO:0000313" key="2">
    <source>
        <dbReference type="Proteomes" id="UP001162483"/>
    </source>
</evidence>
<gene>
    <name evidence="1" type="ORF">SPARVUS_LOCUS16174196</name>
</gene>
<dbReference type="Proteomes" id="UP001162483">
    <property type="component" value="Unassembled WGS sequence"/>
</dbReference>
<proteinExistence type="predicted"/>
<organism evidence="1 2">
    <name type="scientific">Staurois parvus</name>
    <dbReference type="NCBI Taxonomy" id="386267"/>
    <lineage>
        <taxon>Eukaryota</taxon>
        <taxon>Metazoa</taxon>
        <taxon>Chordata</taxon>
        <taxon>Craniata</taxon>
        <taxon>Vertebrata</taxon>
        <taxon>Euteleostomi</taxon>
        <taxon>Amphibia</taxon>
        <taxon>Batrachia</taxon>
        <taxon>Anura</taxon>
        <taxon>Neobatrachia</taxon>
        <taxon>Ranoidea</taxon>
        <taxon>Ranidae</taxon>
        <taxon>Staurois</taxon>
    </lineage>
</organism>
<accession>A0ABN9HLF9</accession>
<keyword evidence="2" id="KW-1185">Reference proteome</keyword>
<evidence type="ECO:0000313" key="1">
    <source>
        <dbReference type="EMBL" id="CAI9621683.1"/>
    </source>
</evidence>
<name>A0ABN9HLF9_9NEOB</name>
<reference evidence="1" key="1">
    <citation type="submission" date="2023-05" db="EMBL/GenBank/DDBJ databases">
        <authorList>
            <person name="Stuckert A."/>
        </authorList>
    </citation>
    <scope>NUCLEOTIDE SEQUENCE</scope>
</reference>
<sequence length="47" mass="4977">MGIGGWHCRAQVGGTDGHRWVALMGTGGWAMISKILGVKFAVCNFKA</sequence>
<comment type="caution">
    <text evidence="1">The sequence shown here is derived from an EMBL/GenBank/DDBJ whole genome shotgun (WGS) entry which is preliminary data.</text>
</comment>
<protein>
    <submittedName>
        <fullName evidence="1">Uncharacterized protein</fullName>
    </submittedName>
</protein>
<dbReference type="EMBL" id="CATNWA010021190">
    <property type="protein sequence ID" value="CAI9621683.1"/>
    <property type="molecule type" value="Genomic_DNA"/>
</dbReference>